<feature type="compositionally biased region" description="Polar residues" evidence="1">
    <location>
        <begin position="157"/>
        <end position="169"/>
    </location>
</feature>
<dbReference type="OrthoDB" id="5384020at2759"/>
<feature type="compositionally biased region" description="Polar residues" evidence="1">
    <location>
        <begin position="1"/>
        <end position="26"/>
    </location>
</feature>
<feature type="region of interest" description="Disordered" evidence="1">
    <location>
        <begin position="1"/>
        <end position="54"/>
    </location>
</feature>
<evidence type="ECO:0000313" key="3">
    <source>
        <dbReference type="Proteomes" id="UP000016923"/>
    </source>
</evidence>
<feature type="region of interest" description="Disordered" evidence="1">
    <location>
        <begin position="96"/>
        <end position="251"/>
    </location>
</feature>
<accession>S3BX37</accession>
<dbReference type="eggNOG" id="ENOG502SA1F">
    <property type="taxonomic scope" value="Eukaryota"/>
</dbReference>
<feature type="compositionally biased region" description="Low complexity" evidence="1">
    <location>
        <begin position="33"/>
        <end position="43"/>
    </location>
</feature>
<name>S3BX37_OPHP1</name>
<sequence length="251" mass="25530">MSSNDNQPNSTDNMARNRRSSVTSAALSGIFRSASTSTASTGTPIFPNSLDPNRRRLSISTTAALGLGSVPGSASSAGPSGVGASAFALRRASLSTNSSASDAAVDESAIEDDDAPPSGARNAPNSPYGRRLSFGAQAVRSNDQGYNWPEQLRSRAESTISGARSSFSHASGMGNSPPRASGFAGYGGGGGGGGGVGSGGGVGAARHDRAKSVLDVPRQAPVQSQPAPRPEARKKPDPFQERILKGDFYMD</sequence>
<evidence type="ECO:0000313" key="2">
    <source>
        <dbReference type="EMBL" id="EPE05809.1"/>
    </source>
</evidence>
<feature type="compositionally biased region" description="Acidic residues" evidence="1">
    <location>
        <begin position="104"/>
        <end position="115"/>
    </location>
</feature>
<feature type="compositionally biased region" description="Basic and acidic residues" evidence="1">
    <location>
        <begin position="230"/>
        <end position="245"/>
    </location>
</feature>
<evidence type="ECO:0000256" key="1">
    <source>
        <dbReference type="SAM" id="MobiDB-lite"/>
    </source>
</evidence>
<dbReference type="VEuPathDB" id="FungiDB:F503_08340"/>
<dbReference type="HOGENOM" id="CLU_058677_2_0_1"/>
<protein>
    <submittedName>
        <fullName evidence="2">Uncharacterized protein</fullName>
    </submittedName>
</protein>
<organism evidence="2 3">
    <name type="scientific">Ophiostoma piceae (strain UAMH 11346)</name>
    <name type="common">Sap stain fungus</name>
    <dbReference type="NCBI Taxonomy" id="1262450"/>
    <lineage>
        <taxon>Eukaryota</taxon>
        <taxon>Fungi</taxon>
        <taxon>Dikarya</taxon>
        <taxon>Ascomycota</taxon>
        <taxon>Pezizomycotina</taxon>
        <taxon>Sordariomycetes</taxon>
        <taxon>Sordariomycetidae</taxon>
        <taxon>Ophiostomatales</taxon>
        <taxon>Ophiostomataceae</taxon>
        <taxon>Ophiostoma</taxon>
    </lineage>
</organism>
<dbReference type="EMBL" id="KE148155">
    <property type="protein sequence ID" value="EPE05809.1"/>
    <property type="molecule type" value="Genomic_DNA"/>
</dbReference>
<proteinExistence type="predicted"/>
<dbReference type="OMA" id="VTIMEPP"/>
<reference evidence="2 3" key="1">
    <citation type="journal article" date="2013" name="BMC Genomics">
        <title>The genome and transcriptome of the pine saprophyte Ophiostoma piceae, and a comparison with the bark beetle-associated pine pathogen Grosmannia clavigera.</title>
        <authorList>
            <person name="Haridas S."/>
            <person name="Wang Y."/>
            <person name="Lim L."/>
            <person name="Massoumi Alamouti S."/>
            <person name="Jackman S."/>
            <person name="Docking R."/>
            <person name="Robertson G."/>
            <person name="Birol I."/>
            <person name="Bohlmann J."/>
            <person name="Breuil C."/>
        </authorList>
    </citation>
    <scope>NUCLEOTIDE SEQUENCE [LARGE SCALE GENOMIC DNA]</scope>
    <source>
        <strain evidence="2 3">UAMH 11346</strain>
    </source>
</reference>
<dbReference type="Proteomes" id="UP000016923">
    <property type="component" value="Unassembled WGS sequence"/>
</dbReference>
<gene>
    <name evidence="2" type="ORF">F503_08340</name>
</gene>
<dbReference type="AlphaFoldDB" id="S3BX37"/>
<feature type="compositionally biased region" description="Gly residues" evidence="1">
    <location>
        <begin position="184"/>
        <end position="203"/>
    </location>
</feature>
<keyword evidence="3" id="KW-1185">Reference proteome</keyword>